<dbReference type="InterPro" id="IPR029044">
    <property type="entry name" value="Nucleotide-diphossugar_trans"/>
</dbReference>
<dbReference type="SUPFAM" id="SSF53448">
    <property type="entry name" value="Nucleotide-diphospho-sugar transferases"/>
    <property type="match status" value="1"/>
</dbReference>
<sequence length="335" mass="38934">MQQNKVSIIIPFKDTAHFLPDCLDSILAQTYENWEVLAVNDHSSDLSFHLLSTYAQTDSRIKVFQNEGNGIIPALRTGYAKSSGGFVTRMDSDDIMKPNRLRVMVESLLNKGRVHVAVGQVRYFSDRGISNGYDRYEKWLNQLTATGKNYSEIYKECVIPSPCWMLHRTDFDLCGAFNPNRYPEDYDLAFRFYGQGLKVIPCTHELHLWRDYDTRTSRTHEHYAQNYFLDIKLHYFFQLDHGMDRPLIVWGAGFKGKAIARGLQKKGLDFTWLCDNPKKIGKRIYGKELVHFSALKELDRPQSIVTVANEEAQQEIRIYFQSLGLKPMMDYFFFC</sequence>
<dbReference type="PANTHER" id="PTHR22916:SF3">
    <property type="entry name" value="UDP-GLCNAC:BETAGAL BETA-1,3-N-ACETYLGLUCOSAMINYLTRANSFERASE-LIKE PROTEIN 1"/>
    <property type="match status" value="1"/>
</dbReference>
<proteinExistence type="predicted"/>
<comment type="caution">
    <text evidence="3">The sequence shown here is derived from an EMBL/GenBank/DDBJ whole genome shotgun (WGS) entry which is preliminary data.</text>
</comment>
<dbReference type="Proteomes" id="UP000198940">
    <property type="component" value="Unassembled WGS sequence"/>
</dbReference>
<dbReference type="OrthoDB" id="597270at2"/>
<dbReference type="Gene3D" id="3.90.550.10">
    <property type="entry name" value="Spore Coat Polysaccharide Biosynthesis Protein SpsA, Chain A"/>
    <property type="match status" value="1"/>
</dbReference>
<dbReference type="InterPro" id="IPR001173">
    <property type="entry name" value="Glyco_trans_2-like"/>
</dbReference>
<evidence type="ECO:0000313" key="3">
    <source>
        <dbReference type="EMBL" id="SHL37943.1"/>
    </source>
</evidence>
<reference evidence="3 4" key="1">
    <citation type="submission" date="2016-11" db="EMBL/GenBank/DDBJ databases">
        <authorList>
            <person name="Varghese N."/>
            <person name="Submissions S."/>
        </authorList>
    </citation>
    <scope>NUCLEOTIDE SEQUENCE [LARGE SCALE GENOMIC DNA]</scope>
    <source>
        <strain evidence="3 4">CGMCC 1.12174</strain>
        <strain evidence="2 5">DSM 26351</strain>
    </source>
</reference>
<accession>A0A1M7A5N2</accession>
<dbReference type="Pfam" id="PF00535">
    <property type="entry name" value="Glycos_transf_2"/>
    <property type="match status" value="1"/>
</dbReference>
<evidence type="ECO:0000313" key="2">
    <source>
        <dbReference type="EMBL" id="SFC25828.1"/>
    </source>
</evidence>
<dbReference type="AlphaFoldDB" id="A0A1M7A5N2"/>
<dbReference type="EMBL" id="FRAT01000009">
    <property type="protein sequence ID" value="SHL37943.1"/>
    <property type="molecule type" value="Genomic_DNA"/>
</dbReference>
<feature type="domain" description="Glycosyltransferase 2-like" evidence="1">
    <location>
        <begin position="7"/>
        <end position="171"/>
    </location>
</feature>
<dbReference type="GO" id="GO:0016758">
    <property type="term" value="F:hexosyltransferase activity"/>
    <property type="evidence" value="ECO:0007669"/>
    <property type="project" value="UniProtKB-ARBA"/>
</dbReference>
<evidence type="ECO:0000313" key="4">
    <source>
        <dbReference type="Proteomes" id="UP000184031"/>
    </source>
</evidence>
<gene>
    <name evidence="2" type="ORF">SAMN04487891_1085</name>
    <name evidence="3" type="ORF">SAMN05216293_3364</name>
</gene>
<name>A0A1M7A5N2_9FLAO</name>
<dbReference type="CDD" id="cd00761">
    <property type="entry name" value="Glyco_tranf_GTA_type"/>
    <property type="match status" value="1"/>
</dbReference>
<dbReference type="Proteomes" id="UP000184031">
    <property type="component" value="Unassembled WGS sequence"/>
</dbReference>
<evidence type="ECO:0000259" key="1">
    <source>
        <dbReference type="Pfam" id="PF00535"/>
    </source>
</evidence>
<evidence type="ECO:0000313" key="5">
    <source>
        <dbReference type="Proteomes" id="UP000198940"/>
    </source>
</evidence>
<keyword evidence="5" id="KW-1185">Reference proteome</keyword>
<protein>
    <submittedName>
        <fullName evidence="3">Glycosyltransferase involved in cell wall bisynthesis</fullName>
    </submittedName>
</protein>
<dbReference type="STRING" id="1055723.SAMN05216293_3364"/>
<organism evidence="3 4">
    <name type="scientific">Flagellimonas taeanensis</name>
    <dbReference type="NCBI Taxonomy" id="1005926"/>
    <lineage>
        <taxon>Bacteria</taxon>
        <taxon>Pseudomonadati</taxon>
        <taxon>Bacteroidota</taxon>
        <taxon>Flavobacteriia</taxon>
        <taxon>Flavobacteriales</taxon>
        <taxon>Flavobacteriaceae</taxon>
        <taxon>Flagellimonas</taxon>
    </lineage>
</organism>
<dbReference type="EMBL" id="FOKU01000008">
    <property type="protein sequence ID" value="SFC25828.1"/>
    <property type="molecule type" value="Genomic_DNA"/>
</dbReference>
<dbReference type="RefSeq" id="WP_072882048.1">
    <property type="nucleotide sequence ID" value="NZ_FOKU01000008.1"/>
</dbReference>
<dbReference type="PANTHER" id="PTHR22916">
    <property type="entry name" value="GLYCOSYLTRANSFERASE"/>
    <property type="match status" value="1"/>
</dbReference>